<dbReference type="Pfam" id="PF00534">
    <property type="entry name" value="Glycos_transf_1"/>
    <property type="match status" value="1"/>
</dbReference>
<evidence type="ECO:0008006" key="5">
    <source>
        <dbReference type="Google" id="ProtNLM"/>
    </source>
</evidence>
<dbReference type="InterPro" id="IPR028098">
    <property type="entry name" value="Glyco_trans_4-like_N"/>
</dbReference>
<organism evidence="3 4">
    <name type="scientific">Candidatus Wolfebacteria bacterium RIFOXYD1_FULL_48_65</name>
    <dbReference type="NCBI Taxonomy" id="1802561"/>
    <lineage>
        <taxon>Bacteria</taxon>
        <taxon>Candidatus Wolfeibacteriota</taxon>
    </lineage>
</organism>
<name>A0A1F8E0V7_9BACT</name>
<protein>
    <recommendedName>
        <fullName evidence="5">Glycosyltransferase subfamily 4-like N-terminal domain-containing protein</fullName>
    </recommendedName>
</protein>
<dbReference type="Proteomes" id="UP000179057">
    <property type="component" value="Unassembled WGS sequence"/>
</dbReference>
<feature type="domain" description="Glycosyltransferase subfamily 4-like N-terminal" evidence="2">
    <location>
        <begin position="12"/>
        <end position="176"/>
    </location>
</feature>
<evidence type="ECO:0000259" key="2">
    <source>
        <dbReference type="Pfam" id="PF13439"/>
    </source>
</evidence>
<dbReference type="EMBL" id="MGIV01000019">
    <property type="protein sequence ID" value="OGM93848.1"/>
    <property type="molecule type" value="Genomic_DNA"/>
</dbReference>
<dbReference type="SUPFAM" id="SSF53756">
    <property type="entry name" value="UDP-Glycosyltransferase/glycogen phosphorylase"/>
    <property type="match status" value="1"/>
</dbReference>
<comment type="caution">
    <text evidence="3">The sequence shown here is derived from an EMBL/GenBank/DDBJ whole genome shotgun (WGS) entry which is preliminary data.</text>
</comment>
<dbReference type="AlphaFoldDB" id="A0A1F8E0V7"/>
<evidence type="ECO:0000259" key="1">
    <source>
        <dbReference type="Pfam" id="PF00534"/>
    </source>
</evidence>
<feature type="domain" description="Glycosyl transferase family 1" evidence="1">
    <location>
        <begin position="202"/>
        <end position="322"/>
    </location>
</feature>
<dbReference type="PANTHER" id="PTHR45947">
    <property type="entry name" value="SULFOQUINOVOSYL TRANSFERASE SQD2"/>
    <property type="match status" value="1"/>
</dbReference>
<gene>
    <name evidence="3" type="ORF">A2610_00310</name>
</gene>
<sequence>MNILIVITKGEIGGAQVFVSTLAKILHKQGHKITVACGEGDYLRDTLAPEGISIVRFSSLRRTKNPLTNLFFGWELRTFLAQHSFDVVHFNSSNALFGVIGTRLLRHRPKIVFTLHGLSIVDPNFSASKIIKGLYRLLFKFLLSLVDESVFVSKENFEYAKKVGLLAKGTVIHNGIAANALRFLPRNEARISLSTLTKTDISNRFIIGSIGRLAYPKNYEFLIDTLPDILRDIPDATILVIGEGPEREKYERMIGLRKLSNNVFFVGELVDAYQYIKAFDLFALPSEYEGMSITLIEAMFAEVPILASRVGGTPELLGDPAQTYKLDDVEDFIIKVKTIHSQKDSTYSEAQKNHRAQFEGEAMVRQYEKIYE</sequence>
<dbReference type="PANTHER" id="PTHR45947:SF3">
    <property type="entry name" value="SULFOQUINOVOSYL TRANSFERASE SQD2"/>
    <property type="match status" value="1"/>
</dbReference>
<evidence type="ECO:0000313" key="4">
    <source>
        <dbReference type="Proteomes" id="UP000179057"/>
    </source>
</evidence>
<dbReference type="Gene3D" id="3.40.50.2000">
    <property type="entry name" value="Glycogen Phosphorylase B"/>
    <property type="match status" value="2"/>
</dbReference>
<dbReference type="Pfam" id="PF13439">
    <property type="entry name" value="Glyco_transf_4"/>
    <property type="match status" value="1"/>
</dbReference>
<evidence type="ECO:0000313" key="3">
    <source>
        <dbReference type="EMBL" id="OGM93848.1"/>
    </source>
</evidence>
<accession>A0A1F8E0V7</accession>
<proteinExistence type="predicted"/>
<dbReference type="InterPro" id="IPR050194">
    <property type="entry name" value="Glycosyltransferase_grp1"/>
</dbReference>
<dbReference type="InterPro" id="IPR001296">
    <property type="entry name" value="Glyco_trans_1"/>
</dbReference>
<dbReference type="GO" id="GO:0016757">
    <property type="term" value="F:glycosyltransferase activity"/>
    <property type="evidence" value="ECO:0007669"/>
    <property type="project" value="TreeGrafter"/>
</dbReference>
<reference evidence="3 4" key="1">
    <citation type="journal article" date="2016" name="Nat. Commun.">
        <title>Thousands of microbial genomes shed light on interconnected biogeochemical processes in an aquifer system.</title>
        <authorList>
            <person name="Anantharaman K."/>
            <person name="Brown C.T."/>
            <person name="Hug L.A."/>
            <person name="Sharon I."/>
            <person name="Castelle C.J."/>
            <person name="Probst A.J."/>
            <person name="Thomas B.C."/>
            <person name="Singh A."/>
            <person name="Wilkins M.J."/>
            <person name="Karaoz U."/>
            <person name="Brodie E.L."/>
            <person name="Williams K.H."/>
            <person name="Hubbard S.S."/>
            <person name="Banfield J.F."/>
        </authorList>
    </citation>
    <scope>NUCLEOTIDE SEQUENCE [LARGE SCALE GENOMIC DNA]</scope>
</reference>